<gene>
    <name evidence="2" type="ORF">DBV15_08742</name>
</gene>
<name>A0A4S2KUJ9_9HYME</name>
<evidence type="ECO:0000313" key="2">
    <source>
        <dbReference type="EMBL" id="TGZ51839.1"/>
    </source>
</evidence>
<sequence length="233" mass="26202">MSDEKNEKINNFGEQSNIQMSPTNPARSVRTTQPIKLHPRRALQIANRENGFPLRCSDWRKKRKTNQDESLAVDAETETRLKCIECNLQLTGEIFESQRNVYPSYPSTCTDGYPPRGLSLFGPIDLVHDIVAYTGIPSSRFHFYVRGTQSYIPMRRDKLQLVKRTQRASHSSTVNPSPRVNPARARLIPLDYVTPHISTACGQAAIPLPASIGTISACSAWEKASISRDYLLN</sequence>
<proteinExistence type="predicted"/>
<reference evidence="2 3" key="1">
    <citation type="journal article" date="2019" name="Philos. Trans. R. Soc. Lond., B, Biol. Sci.">
        <title>Ant behaviour and brain gene expression of defending hosts depend on the ecological success of the intruding social parasite.</title>
        <authorList>
            <person name="Kaur R."/>
            <person name="Stoldt M."/>
            <person name="Jongepier E."/>
            <person name="Feldmeyer B."/>
            <person name="Menzel F."/>
            <person name="Bornberg-Bauer E."/>
            <person name="Foitzik S."/>
        </authorList>
    </citation>
    <scope>NUCLEOTIDE SEQUENCE [LARGE SCALE GENOMIC DNA]</scope>
    <source>
        <tissue evidence="2">Whole body</tissue>
    </source>
</reference>
<comment type="caution">
    <text evidence="2">The sequence shown here is derived from an EMBL/GenBank/DDBJ whole genome shotgun (WGS) entry which is preliminary data.</text>
</comment>
<evidence type="ECO:0000313" key="3">
    <source>
        <dbReference type="Proteomes" id="UP000310200"/>
    </source>
</evidence>
<organism evidence="2 3">
    <name type="scientific">Temnothorax longispinosus</name>
    <dbReference type="NCBI Taxonomy" id="300112"/>
    <lineage>
        <taxon>Eukaryota</taxon>
        <taxon>Metazoa</taxon>
        <taxon>Ecdysozoa</taxon>
        <taxon>Arthropoda</taxon>
        <taxon>Hexapoda</taxon>
        <taxon>Insecta</taxon>
        <taxon>Pterygota</taxon>
        <taxon>Neoptera</taxon>
        <taxon>Endopterygota</taxon>
        <taxon>Hymenoptera</taxon>
        <taxon>Apocrita</taxon>
        <taxon>Aculeata</taxon>
        <taxon>Formicoidea</taxon>
        <taxon>Formicidae</taxon>
        <taxon>Myrmicinae</taxon>
        <taxon>Temnothorax</taxon>
    </lineage>
</organism>
<feature type="region of interest" description="Disordered" evidence="1">
    <location>
        <begin position="1"/>
        <end position="29"/>
    </location>
</feature>
<protein>
    <submittedName>
        <fullName evidence="2">Uncharacterized protein</fullName>
    </submittedName>
</protein>
<feature type="compositionally biased region" description="Polar residues" evidence="1">
    <location>
        <begin position="12"/>
        <end position="29"/>
    </location>
</feature>
<dbReference type="Proteomes" id="UP000310200">
    <property type="component" value="Unassembled WGS sequence"/>
</dbReference>
<keyword evidence="3" id="KW-1185">Reference proteome</keyword>
<dbReference type="AlphaFoldDB" id="A0A4S2KUJ9"/>
<dbReference type="EMBL" id="QBLH01001448">
    <property type="protein sequence ID" value="TGZ51839.1"/>
    <property type="molecule type" value="Genomic_DNA"/>
</dbReference>
<evidence type="ECO:0000256" key="1">
    <source>
        <dbReference type="SAM" id="MobiDB-lite"/>
    </source>
</evidence>
<accession>A0A4S2KUJ9</accession>